<evidence type="ECO:0000256" key="5">
    <source>
        <dbReference type="ARBA" id="ARBA00023163"/>
    </source>
</evidence>
<comment type="similarity">
    <text evidence="1 6">Belongs to the NusB family.</text>
</comment>
<organism evidence="8 9">
    <name type="scientific">[Ruminococcus] torques</name>
    <dbReference type="NCBI Taxonomy" id="33039"/>
    <lineage>
        <taxon>Bacteria</taxon>
        <taxon>Bacillati</taxon>
        <taxon>Bacillota</taxon>
        <taxon>Clostridia</taxon>
        <taxon>Lachnospirales</taxon>
        <taxon>Lachnospiraceae</taxon>
        <taxon>Mediterraneibacter</taxon>
    </lineage>
</organism>
<evidence type="ECO:0000256" key="2">
    <source>
        <dbReference type="ARBA" id="ARBA00022814"/>
    </source>
</evidence>
<evidence type="ECO:0000256" key="4">
    <source>
        <dbReference type="ARBA" id="ARBA00023015"/>
    </source>
</evidence>
<dbReference type="RefSeq" id="WP_055172686.1">
    <property type="nucleotide sequence ID" value="NZ_CZBX01000008.1"/>
</dbReference>
<dbReference type="PANTHER" id="PTHR11078:SF3">
    <property type="entry name" value="ANTITERMINATION NUSB DOMAIN-CONTAINING PROTEIN"/>
    <property type="match status" value="1"/>
</dbReference>
<sequence>MVRKELREHIFKMLFQIEFNDPQEMPEQIEYYFSTLEDAADKDKEYIKRKYAAVLEKTEEIDELINANAKGWKTTRMNKVDLSILRLAVYEMKWDDEVPVGVAINEAVELAKTFSSDEAPSFINGVLGKIARSLEETKE</sequence>
<evidence type="ECO:0000313" key="9">
    <source>
        <dbReference type="Proteomes" id="UP000078383"/>
    </source>
</evidence>
<dbReference type="AlphaFoldDB" id="A0A174ZX67"/>
<evidence type="ECO:0000256" key="3">
    <source>
        <dbReference type="ARBA" id="ARBA00022884"/>
    </source>
</evidence>
<proteinExistence type="inferred from homology"/>
<gene>
    <name evidence="6 8" type="primary">nusB</name>
    <name evidence="8" type="ORF">ERS852502_01893</name>
</gene>
<dbReference type="GO" id="GO:0031564">
    <property type="term" value="P:transcription antitermination"/>
    <property type="evidence" value="ECO:0007669"/>
    <property type="project" value="UniProtKB-KW"/>
</dbReference>
<dbReference type="Pfam" id="PF01029">
    <property type="entry name" value="NusB"/>
    <property type="match status" value="1"/>
</dbReference>
<keyword evidence="3 6" id="KW-0694">RNA-binding</keyword>
<dbReference type="HAMAP" id="MF_00073">
    <property type="entry name" value="NusB"/>
    <property type="match status" value="1"/>
</dbReference>
<dbReference type="GO" id="GO:0003723">
    <property type="term" value="F:RNA binding"/>
    <property type="evidence" value="ECO:0007669"/>
    <property type="project" value="UniProtKB-UniRule"/>
</dbReference>
<evidence type="ECO:0000256" key="6">
    <source>
        <dbReference type="HAMAP-Rule" id="MF_00073"/>
    </source>
</evidence>
<dbReference type="InterPro" id="IPR011605">
    <property type="entry name" value="NusB_fam"/>
</dbReference>
<dbReference type="SUPFAM" id="SSF48013">
    <property type="entry name" value="NusB-like"/>
    <property type="match status" value="1"/>
</dbReference>
<keyword evidence="4 6" id="KW-0805">Transcription regulation</keyword>
<dbReference type="NCBIfam" id="TIGR01951">
    <property type="entry name" value="nusB"/>
    <property type="match status" value="1"/>
</dbReference>
<dbReference type="GO" id="GO:0005829">
    <property type="term" value="C:cytosol"/>
    <property type="evidence" value="ECO:0007669"/>
    <property type="project" value="TreeGrafter"/>
</dbReference>
<keyword evidence="2 6" id="KW-0889">Transcription antitermination</keyword>
<evidence type="ECO:0000259" key="7">
    <source>
        <dbReference type="Pfam" id="PF01029"/>
    </source>
</evidence>
<dbReference type="PANTHER" id="PTHR11078">
    <property type="entry name" value="N UTILIZATION SUBSTANCE PROTEIN B-RELATED"/>
    <property type="match status" value="1"/>
</dbReference>
<protein>
    <recommendedName>
        <fullName evidence="6">Transcription antitermination protein NusB</fullName>
    </recommendedName>
    <alternativeName>
        <fullName evidence="6">Antitermination factor NusB</fullName>
    </alternativeName>
</protein>
<keyword evidence="5 6" id="KW-0804">Transcription</keyword>
<reference evidence="8 9" key="1">
    <citation type="submission" date="2015-09" db="EMBL/GenBank/DDBJ databases">
        <authorList>
            <consortium name="Pathogen Informatics"/>
        </authorList>
    </citation>
    <scope>NUCLEOTIDE SEQUENCE [LARGE SCALE GENOMIC DNA]</scope>
    <source>
        <strain evidence="8 9">2789STDY5834889</strain>
    </source>
</reference>
<feature type="domain" description="NusB/RsmB/TIM44" evidence="7">
    <location>
        <begin position="6"/>
        <end position="132"/>
    </location>
</feature>
<dbReference type="InterPro" id="IPR006027">
    <property type="entry name" value="NusB_RsmB_TIM44"/>
</dbReference>
<dbReference type="GO" id="GO:0006353">
    <property type="term" value="P:DNA-templated transcription termination"/>
    <property type="evidence" value="ECO:0007669"/>
    <property type="project" value="UniProtKB-UniRule"/>
</dbReference>
<dbReference type="EMBL" id="CZBX01000008">
    <property type="protein sequence ID" value="CUQ89078.1"/>
    <property type="molecule type" value="Genomic_DNA"/>
</dbReference>
<accession>A0A174ZX67</accession>
<dbReference type="Proteomes" id="UP000078383">
    <property type="component" value="Unassembled WGS sequence"/>
</dbReference>
<dbReference type="Gene3D" id="1.10.940.10">
    <property type="entry name" value="NusB-like"/>
    <property type="match status" value="1"/>
</dbReference>
<evidence type="ECO:0000256" key="1">
    <source>
        <dbReference type="ARBA" id="ARBA00005952"/>
    </source>
</evidence>
<name>A0A174ZX67_9FIRM</name>
<dbReference type="OrthoDB" id="9811381at2"/>
<evidence type="ECO:0000313" key="8">
    <source>
        <dbReference type="EMBL" id="CUQ89078.1"/>
    </source>
</evidence>
<comment type="function">
    <text evidence="6">Involved in transcription antitermination. Required for transcription of ribosomal RNA (rRNA) genes. Binds specifically to the boxA antiterminator sequence of the ribosomal RNA (rrn) operons.</text>
</comment>
<dbReference type="InterPro" id="IPR035926">
    <property type="entry name" value="NusB-like_sf"/>
</dbReference>